<feature type="region of interest" description="Disordered" evidence="1">
    <location>
        <begin position="249"/>
        <end position="311"/>
    </location>
</feature>
<name>A0A0N0NLV2_9EURO</name>
<dbReference type="GeneID" id="28737118"/>
<keyword evidence="3" id="KW-1185">Reference proteome</keyword>
<evidence type="ECO:0000256" key="1">
    <source>
        <dbReference type="SAM" id="MobiDB-lite"/>
    </source>
</evidence>
<reference evidence="2 3" key="1">
    <citation type="submission" date="2015-06" db="EMBL/GenBank/DDBJ databases">
        <title>Draft genome of the ant-associated black yeast Phialophora attae CBS 131958.</title>
        <authorList>
            <person name="Moreno L.F."/>
            <person name="Stielow B.J."/>
            <person name="de Hoog S."/>
            <person name="Vicente V.A."/>
            <person name="Weiss V.A."/>
            <person name="de Vries M."/>
            <person name="Cruz L.M."/>
            <person name="Souza E.M."/>
        </authorList>
    </citation>
    <scope>NUCLEOTIDE SEQUENCE [LARGE SCALE GENOMIC DNA]</scope>
    <source>
        <strain evidence="2 3">CBS 131958</strain>
    </source>
</reference>
<feature type="region of interest" description="Disordered" evidence="1">
    <location>
        <begin position="621"/>
        <end position="710"/>
    </location>
</feature>
<dbReference type="VEuPathDB" id="FungiDB:AB675_5056"/>
<feature type="compositionally biased region" description="Acidic residues" evidence="1">
    <location>
        <begin position="645"/>
        <end position="656"/>
    </location>
</feature>
<feature type="compositionally biased region" description="Basic and acidic residues" evidence="1">
    <location>
        <begin position="621"/>
        <end position="635"/>
    </location>
</feature>
<feature type="compositionally biased region" description="Acidic residues" evidence="1">
    <location>
        <begin position="270"/>
        <end position="281"/>
    </location>
</feature>
<sequence length="1073" mass="120361">MLAHDDEVLKRPIPPPFSREGVLRQFRDFNPTTIDNADYGEVILVASCKRPLDGVIVEDAAREASVGASAMKKRRLVLSLHAHRTANDTAHRATRAGSAQNYVKHTVTSTAFECTTLDEEECTASTRDPDSPEQLEGDLDDDVAAQELARIHSLVTKELSGSPEMEAENEWISMSGRRVVDRSAADERYQTEKENQYALRSRQLREERLRQSCEVEDPIVGETVANDASESIEAPAQSFSEAILSSISEPQTDSVPNDWCADPESSGEQTDSETPGDENFDWYECPPKAGTARNRPRALPNPASRQAAERYRTQGRHLETGAFDHGLQRRQAVNEDSLLAAKSGRTMPVSQGGPQSVLGHVPVQFSRPSDSRLENDSGQTLSPAAQALAAKWRKQTAEASLSVPVGEIASDVDRSDDTAMKNERARLKSLGTVVNNLNLAYIHLSLIRLSGKLFAEREQEIHRNLLREGIKLMKMGVPHNVVHGEISRLKDQSRRTLPGEMLTYKMSTIDKVYEDVKAHYHELCGAEHAEKIQTALRKIPESMATIDEWLEALYRRGVEERARNRARKRVGGDQPRVRFASADEVYRSDDIARNVRTQQPKAKKLSKIQRIRGRLALFEEAEKEREAEKQSREQRPLSSTVQDQESSEESEEDADGEGYYGAAQRPSSGFGSQLPPAFAQSESLEIEQEQESPEAPDLTEAEVSVGPQPASVQSFDERLAYQNKLNALDHQSRGCRLREDLDDLDSSASVSDETESSDEDDRQAYRYSVRANFRGIAGYEDDWDYSFGSFFQRKKAEARMWHIVTEIRKQQHEEYGHTCDIVTQIRNDMVVSIALEMPDGNTTIVRMSQTIVDLTKRQAKQARNMIPQHVGHQWIVHWQKDIITTTTTTVTRLAQPSCDLTKDVADMRDNDSLFGGTPPPQSAGTSFSSSVSTQAATETVIDINTDVEHKTYCPKPEEQDFYTNSYHANVRAKEIYIDWYASFCPEHERPSDRYLEYSGMLGQEEAARRAELEGVADLPGAVVGPWEAEFERPEEETVEEGQEVGVVKMVKKVKVKEHMVVRVVQNSVKGPRN</sequence>
<evidence type="ECO:0000313" key="3">
    <source>
        <dbReference type="Proteomes" id="UP000038010"/>
    </source>
</evidence>
<comment type="caution">
    <text evidence="2">The sequence shown here is derived from an EMBL/GenBank/DDBJ whole genome shotgun (WGS) entry which is preliminary data.</text>
</comment>
<gene>
    <name evidence="2" type="ORF">AB675_5056</name>
</gene>
<dbReference type="OrthoDB" id="10690830at2759"/>
<dbReference type="RefSeq" id="XP_017999432.1">
    <property type="nucleotide sequence ID" value="XM_018145238.1"/>
</dbReference>
<accession>A0A0N0NLV2</accession>
<dbReference type="EMBL" id="LFJN01000015">
    <property type="protein sequence ID" value="KPI39469.1"/>
    <property type="molecule type" value="Genomic_DNA"/>
</dbReference>
<protein>
    <submittedName>
        <fullName evidence="2">Uncharacterized protein</fullName>
    </submittedName>
</protein>
<evidence type="ECO:0000313" key="2">
    <source>
        <dbReference type="EMBL" id="KPI39469.1"/>
    </source>
</evidence>
<dbReference type="Proteomes" id="UP000038010">
    <property type="component" value="Unassembled WGS sequence"/>
</dbReference>
<dbReference type="AlphaFoldDB" id="A0A0N0NLV2"/>
<feature type="compositionally biased region" description="Acidic residues" evidence="1">
    <location>
        <begin position="684"/>
        <end position="700"/>
    </location>
</feature>
<organism evidence="2 3">
    <name type="scientific">Cyphellophora attinorum</name>
    <dbReference type="NCBI Taxonomy" id="1664694"/>
    <lineage>
        <taxon>Eukaryota</taxon>
        <taxon>Fungi</taxon>
        <taxon>Dikarya</taxon>
        <taxon>Ascomycota</taxon>
        <taxon>Pezizomycotina</taxon>
        <taxon>Eurotiomycetes</taxon>
        <taxon>Chaetothyriomycetidae</taxon>
        <taxon>Chaetothyriales</taxon>
        <taxon>Cyphellophoraceae</taxon>
        <taxon>Cyphellophora</taxon>
    </lineage>
</organism>
<proteinExistence type="predicted"/>